<dbReference type="Gene3D" id="3.40.50.1820">
    <property type="entry name" value="alpha/beta hydrolase"/>
    <property type="match status" value="1"/>
</dbReference>
<gene>
    <name evidence="4" type="ORF">CLV71_102160</name>
</gene>
<dbReference type="InterPro" id="IPR012223">
    <property type="entry name" value="TEII"/>
</dbReference>
<comment type="caution">
    <text evidence="4">The sequence shown here is derived from an EMBL/GenBank/DDBJ whole genome shotgun (WGS) entry which is preliminary data.</text>
</comment>
<organism evidence="4 5">
    <name type="scientific">Actinophytocola oryzae</name>
    <dbReference type="NCBI Taxonomy" id="502181"/>
    <lineage>
        <taxon>Bacteria</taxon>
        <taxon>Bacillati</taxon>
        <taxon>Actinomycetota</taxon>
        <taxon>Actinomycetes</taxon>
        <taxon>Pseudonocardiales</taxon>
        <taxon>Pseudonocardiaceae</taxon>
    </lineage>
</organism>
<feature type="domain" description="Thioesterase TesA-like" evidence="3">
    <location>
        <begin position="24"/>
        <end position="245"/>
    </location>
</feature>
<dbReference type="InterPro" id="IPR020802">
    <property type="entry name" value="TesA-like"/>
</dbReference>
<dbReference type="PANTHER" id="PTHR11487:SF0">
    <property type="entry name" value="S-ACYL FATTY ACID SYNTHASE THIOESTERASE, MEDIUM CHAIN"/>
    <property type="match status" value="1"/>
</dbReference>
<evidence type="ECO:0000256" key="1">
    <source>
        <dbReference type="ARBA" id="ARBA00007169"/>
    </source>
</evidence>
<evidence type="ECO:0000256" key="2">
    <source>
        <dbReference type="ARBA" id="ARBA00022801"/>
    </source>
</evidence>
<proteinExistence type="inferred from homology"/>
<dbReference type="GO" id="GO:0008610">
    <property type="term" value="P:lipid biosynthetic process"/>
    <property type="evidence" value="ECO:0007669"/>
    <property type="project" value="TreeGrafter"/>
</dbReference>
<evidence type="ECO:0000313" key="4">
    <source>
        <dbReference type="EMBL" id="TDV56099.1"/>
    </source>
</evidence>
<name>A0A4R7W2I8_9PSEU</name>
<dbReference type="EMBL" id="SOCP01000002">
    <property type="protein sequence ID" value="TDV56099.1"/>
    <property type="molecule type" value="Genomic_DNA"/>
</dbReference>
<dbReference type="GO" id="GO:0016787">
    <property type="term" value="F:hydrolase activity"/>
    <property type="evidence" value="ECO:0007669"/>
    <property type="project" value="UniProtKB-KW"/>
</dbReference>
<dbReference type="AlphaFoldDB" id="A0A4R7W2I8"/>
<dbReference type="SMART" id="SM00824">
    <property type="entry name" value="PKS_TE"/>
    <property type="match status" value="1"/>
</dbReference>
<accession>A0A4R7W2I8</accession>
<dbReference type="RefSeq" id="WP_133901386.1">
    <property type="nucleotide sequence ID" value="NZ_SOCP01000002.1"/>
</dbReference>
<dbReference type="Proteomes" id="UP000294927">
    <property type="component" value="Unassembled WGS sequence"/>
</dbReference>
<keyword evidence="2" id="KW-0378">Hydrolase</keyword>
<reference evidence="4 5" key="1">
    <citation type="submission" date="2019-03" db="EMBL/GenBank/DDBJ databases">
        <title>Genomic Encyclopedia of Archaeal and Bacterial Type Strains, Phase II (KMG-II): from individual species to whole genera.</title>
        <authorList>
            <person name="Goeker M."/>
        </authorList>
    </citation>
    <scope>NUCLEOTIDE SEQUENCE [LARGE SCALE GENOMIC DNA]</scope>
    <source>
        <strain evidence="4 5">DSM 45499</strain>
    </source>
</reference>
<dbReference type="PANTHER" id="PTHR11487">
    <property type="entry name" value="THIOESTERASE"/>
    <property type="match status" value="1"/>
</dbReference>
<dbReference type="Pfam" id="PF00975">
    <property type="entry name" value="Thioesterase"/>
    <property type="match status" value="1"/>
</dbReference>
<dbReference type="SUPFAM" id="SSF53474">
    <property type="entry name" value="alpha/beta-Hydrolases"/>
    <property type="match status" value="1"/>
</dbReference>
<evidence type="ECO:0000259" key="3">
    <source>
        <dbReference type="SMART" id="SM00824"/>
    </source>
</evidence>
<protein>
    <submittedName>
        <fullName evidence="4">Pyochelin biosynthetic protein PchC</fullName>
    </submittedName>
</protein>
<dbReference type="OrthoDB" id="4169718at2"/>
<keyword evidence="5" id="KW-1185">Reference proteome</keyword>
<comment type="similarity">
    <text evidence="1">Belongs to the thioesterase family.</text>
</comment>
<sequence length="255" mass="27491">MTGSPADQWVRRFRDGDECTTKLVCFPHAGSVAGQYRSWPRGLPSDVGVMAVRYPGREERFDDPFPPGLEALAEDVADALGELAQRRLVLFGHCFGATVAHEVALRLQHRGYPPAALCVSGTQPPHVLPADRVVPSADEDIIAHVVSLDASRASAFENPDLREATLPAVRGDYGLVGGYSGGPRPLLDCPIHAYAGADDTEVAPEDIGRWAEMTRGAFRLRVLPGGHFYLTPEEATLLADLRDVLDLVRSGTEAA</sequence>
<evidence type="ECO:0000313" key="5">
    <source>
        <dbReference type="Proteomes" id="UP000294927"/>
    </source>
</evidence>
<dbReference type="InterPro" id="IPR001031">
    <property type="entry name" value="Thioesterase"/>
</dbReference>
<dbReference type="InterPro" id="IPR029058">
    <property type="entry name" value="AB_hydrolase_fold"/>
</dbReference>